<name>A0AAV0HAP4_9ROSI</name>
<dbReference type="GO" id="GO:0009630">
    <property type="term" value="P:gravitropism"/>
    <property type="evidence" value="ECO:0007669"/>
    <property type="project" value="InterPro"/>
</dbReference>
<comment type="caution">
    <text evidence="2">The sequence shown here is derived from an EMBL/GenBank/DDBJ whole genome shotgun (WGS) entry which is preliminary data.</text>
</comment>
<dbReference type="AlphaFoldDB" id="A0AAV0HAP4"/>
<feature type="compositionally biased region" description="Basic and acidic residues" evidence="1">
    <location>
        <begin position="331"/>
        <end position="344"/>
    </location>
</feature>
<accession>A0AAV0HAP4</accession>
<evidence type="ECO:0000256" key="1">
    <source>
        <dbReference type="SAM" id="MobiDB-lite"/>
    </source>
</evidence>
<dbReference type="PANTHER" id="PTHR34959">
    <property type="entry name" value="PROTEIN LAZY 1"/>
    <property type="match status" value="1"/>
</dbReference>
<dbReference type="EMBL" id="CAMGYJ010000002">
    <property type="protein sequence ID" value="CAI0381320.1"/>
    <property type="molecule type" value="Genomic_DNA"/>
</dbReference>
<protein>
    <recommendedName>
        <fullName evidence="4">LAZY1</fullName>
    </recommendedName>
</protein>
<evidence type="ECO:0008006" key="4">
    <source>
        <dbReference type="Google" id="ProtNLM"/>
    </source>
</evidence>
<feature type="compositionally biased region" description="Low complexity" evidence="1">
    <location>
        <begin position="315"/>
        <end position="330"/>
    </location>
</feature>
<sequence length="372" mass="41713">MKLLGWMHRKLRQNEPVKDFCIGQAYNCLTSQPPTEDHETFPHQKLNNKSSYMGFSHEQEEEEHDQDHYYEDLFHGFLAIGTLGSTDPSTPTFEFSLENITENETDQEATETELQLINDELEKVLAAEESSARNSHVSGGRSSHGSTITLSGKGLLEGRVSNGVCPLQGYLFGSAVEIPAEGEKLMGEAGRKKETRTSLGELFQRSKMCEDENGGKWEGAEKKNEKEGEKFHVQVLKKMMMKKLMRACSRKSDDDGSGGGSAEYGSAEKKLHKIMRMFHRKVHPESTETGQAATARKAGNKADKHKDKRNKKKGSPNNNNNNSNEAASAANREETRRGYIRPEPEFTLDDCDSNGSRECWIKTDAQYLVLEL</sequence>
<gene>
    <name evidence="2" type="ORF">LITE_LOCUS3098</name>
</gene>
<organism evidence="2 3">
    <name type="scientific">Linum tenue</name>
    <dbReference type="NCBI Taxonomy" id="586396"/>
    <lineage>
        <taxon>Eukaryota</taxon>
        <taxon>Viridiplantae</taxon>
        <taxon>Streptophyta</taxon>
        <taxon>Embryophyta</taxon>
        <taxon>Tracheophyta</taxon>
        <taxon>Spermatophyta</taxon>
        <taxon>Magnoliopsida</taxon>
        <taxon>eudicotyledons</taxon>
        <taxon>Gunneridae</taxon>
        <taxon>Pentapetalae</taxon>
        <taxon>rosids</taxon>
        <taxon>fabids</taxon>
        <taxon>Malpighiales</taxon>
        <taxon>Linaceae</taxon>
        <taxon>Linum</taxon>
    </lineage>
</organism>
<feature type="region of interest" description="Disordered" evidence="1">
    <location>
        <begin position="244"/>
        <end position="264"/>
    </location>
</feature>
<dbReference type="Proteomes" id="UP001154282">
    <property type="component" value="Unassembled WGS sequence"/>
</dbReference>
<feature type="region of interest" description="Disordered" evidence="1">
    <location>
        <begin position="282"/>
        <end position="356"/>
    </location>
</feature>
<feature type="region of interest" description="Disordered" evidence="1">
    <location>
        <begin position="128"/>
        <end position="147"/>
    </location>
</feature>
<evidence type="ECO:0000313" key="3">
    <source>
        <dbReference type="Proteomes" id="UP001154282"/>
    </source>
</evidence>
<dbReference type="GO" id="GO:2000012">
    <property type="term" value="P:regulation of auxin polar transport"/>
    <property type="evidence" value="ECO:0007669"/>
    <property type="project" value="InterPro"/>
</dbReference>
<feature type="compositionally biased region" description="Low complexity" evidence="1">
    <location>
        <begin position="135"/>
        <end position="146"/>
    </location>
</feature>
<evidence type="ECO:0000313" key="2">
    <source>
        <dbReference type="EMBL" id="CAI0381320.1"/>
    </source>
</evidence>
<keyword evidence="3" id="KW-1185">Reference proteome</keyword>
<proteinExistence type="predicted"/>
<reference evidence="2" key="1">
    <citation type="submission" date="2022-08" db="EMBL/GenBank/DDBJ databases">
        <authorList>
            <person name="Gutierrez-Valencia J."/>
        </authorList>
    </citation>
    <scope>NUCLEOTIDE SEQUENCE</scope>
</reference>
<dbReference type="InterPro" id="IPR038928">
    <property type="entry name" value="LAZY1"/>
</dbReference>
<dbReference type="PANTHER" id="PTHR34959:SF3">
    <property type="entry name" value="PROTEIN LAZY 1"/>
    <property type="match status" value="1"/>
</dbReference>